<feature type="domain" description="MmgE/PrpD C-terminal" evidence="3">
    <location>
        <begin position="263"/>
        <end position="424"/>
    </location>
</feature>
<dbReference type="EMBL" id="RCCE01000001">
    <property type="protein sequence ID" value="RLJ60033.1"/>
    <property type="molecule type" value="Genomic_DNA"/>
</dbReference>
<dbReference type="InterPro" id="IPR045337">
    <property type="entry name" value="MmgE_PrpD_C"/>
</dbReference>
<comment type="similarity">
    <text evidence="1">Belongs to the PrpD family.</text>
</comment>
<comment type="caution">
    <text evidence="4">The sequence shown here is derived from an EMBL/GenBank/DDBJ whole genome shotgun (WGS) entry which is preliminary data.</text>
</comment>
<evidence type="ECO:0000313" key="4">
    <source>
        <dbReference type="EMBL" id="RLJ60033.1"/>
    </source>
</evidence>
<dbReference type="SUPFAM" id="SSF103378">
    <property type="entry name" value="2-methylcitrate dehydratase PrpD"/>
    <property type="match status" value="1"/>
</dbReference>
<protein>
    <submittedName>
        <fullName evidence="4">2-methylcitrate dehydratase PrpD</fullName>
    </submittedName>
</protein>
<organism evidence="4 5">
    <name type="scientific">Litoreibacter meonggei</name>
    <dbReference type="NCBI Taxonomy" id="1049199"/>
    <lineage>
        <taxon>Bacteria</taxon>
        <taxon>Pseudomonadati</taxon>
        <taxon>Pseudomonadota</taxon>
        <taxon>Alphaproteobacteria</taxon>
        <taxon>Rhodobacterales</taxon>
        <taxon>Roseobacteraceae</taxon>
        <taxon>Litoreibacter</taxon>
    </lineage>
</organism>
<evidence type="ECO:0000259" key="2">
    <source>
        <dbReference type="Pfam" id="PF03972"/>
    </source>
</evidence>
<evidence type="ECO:0000256" key="1">
    <source>
        <dbReference type="ARBA" id="ARBA00006174"/>
    </source>
</evidence>
<dbReference type="PANTHER" id="PTHR16943:SF8">
    <property type="entry name" value="2-METHYLCITRATE DEHYDRATASE"/>
    <property type="match status" value="1"/>
</dbReference>
<dbReference type="InterPro" id="IPR042183">
    <property type="entry name" value="MmgE/PrpD_sf_1"/>
</dbReference>
<dbReference type="RefSeq" id="WP_121020895.1">
    <property type="nucleotide sequence ID" value="NZ_RCCE01000001.1"/>
</dbReference>
<dbReference type="GO" id="GO:0016829">
    <property type="term" value="F:lyase activity"/>
    <property type="evidence" value="ECO:0007669"/>
    <property type="project" value="InterPro"/>
</dbReference>
<keyword evidence="5" id="KW-1185">Reference proteome</keyword>
<accession>A0A497X2P6</accession>
<evidence type="ECO:0000259" key="3">
    <source>
        <dbReference type="Pfam" id="PF19305"/>
    </source>
</evidence>
<reference evidence="4 5" key="1">
    <citation type="submission" date="2018-10" db="EMBL/GenBank/DDBJ databases">
        <title>Genomic Encyclopedia of Archaeal and Bacterial Type Strains, Phase II (KMG-II): from individual species to whole genera.</title>
        <authorList>
            <person name="Goeker M."/>
        </authorList>
    </citation>
    <scope>NUCLEOTIDE SEQUENCE [LARGE SCALE GENOMIC DNA]</scope>
    <source>
        <strain evidence="4 5">DSM 29466</strain>
    </source>
</reference>
<dbReference type="PANTHER" id="PTHR16943">
    <property type="entry name" value="2-METHYLCITRATE DEHYDRATASE-RELATED"/>
    <property type="match status" value="1"/>
</dbReference>
<dbReference type="Pfam" id="PF03972">
    <property type="entry name" value="MmgE_PrpD_N"/>
    <property type="match status" value="1"/>
</dbReference>
<proteinExistence type="inferred from homology"/>
<dbReference type="OrthoDB" id="9795089at2"/>
<dbReference type="Gene3D" id="1.10.4100.10">
    <property type="entry name" value="2-methylcitrate dehydratase PrpD"/>
    <property type="match status" value="1"/>
</dbReference>
<dbReference type="Pfam" id="PF19305">
    <property type="entry name" value="MmgE_PrpD_C"/>
    <property type="match status" value="1"/>
</dbReference>
<sequence>MPQSGRLRPVLVELADMAEGFVLSQEARQAAIEAVLDTITAAAAAPRFRFAEAVQDTYGTGDSAVWFSGLTASCQGAAFANAMSAAYMDLDDGHRRSRGHPGAAVVPAVFAEIDRRLAAGIEIDDEAVLRAIAIGYEVGLRVAGAKSFYARTGFWAGIAAAAAVGSLQDLGPDEMANALAIAGETGPHMATTTSPPAWPQPNGTDVKEGIPWGVVTGISAVRLAQAGMTGAVDLVDHAPFFDAEAILADRAMPAICETYTKFHAACRHVHAPVEAFASLVSEHGLLVDDVESVTVRAYSGALRIPNSPRPNTLVDAQYSIPYCVALVALKGPDVLLSMSASDLGDATAEAFAALVKVETDPLCEARFPAETPVIVEVKTREEVFASPVTTPSGEANARPSWDERLRKFYVSTQRTLSVEERNEFIFAFEELRIGQLRGLCLFLQSNRALPSAR</sequence>
<dbReference type="InterPro" id="IPR005656">
    <property type="entry name" value="MmgE_PrpD"/>
</dbReference>
<dbReference type="Proteomes" id="UP000269157">
    <property type="component" value="Unassembled WGS sequence"/>
</dbReference>
<dbReference type="InterPro" id="IPR045336">
    <property type="entry name" value="MmgE_PrpD_N"/>
</dbReference>
<feature type="domain" description="MmgE/PrpD N-terminal" evidence="2">
    <location>
        <begin position="23"/>
        <end position="237"/>
    </location>
</feature>
<dbReference type="InterPro" id="IPR042188">
    <property type="entry name" value="MmgE/PrpD_sf_2"/>
</dbReference>
<evidence type="ECO:0000313" key="5">
    <source>
        <dbReference type="Proteomes" id="UP000269157"/>
    </source>
</evidence>
<dbReference type="InterPro" id="IPR036148">
    <property type="entry name" value="MmgE/PrpD_sf"/>
</dbReference>
<dbReference type="AlphaFoldDB" id="A0A497X2P6"/>
<gene>
    <name evidence="4" type="ORF">BCF46_0225</name>
</gene>
<dbReference type="Gene3D" id="3.30.1330.120">
    <property type="entry name" value="2-methylcitrate dehydratase PrpD"/>
    <property type="match status" value="1"/>
</dbReference>
<name>A0A497X2P6_9RHOB</name>